<name>A0AAE0TJ76_9BIVA</name>
<organism evidence="2 3">
    <name type="scientific">Potamilus streckersoni</name>
    <dbReference type="NCBI Taxonomy" id="2493646"/>
    <lineage>
        <taxon>Eukaryota</taxon>
        <taxon>Metazoa</taxon>
        <taxon>Spiralia</taxon>
        <taxon>Lophotrochozoa</taxon>
        <taxon>Mollusca</taxon>
        <taxon>Bivalvia</taxon>
        <taxon>Autobranchia</taxon>
        <taxon>Heteroconchia</taxon>
        <taxon>Palaeoheterodonta</taxon>
        <taxon>Unionida</taxon>
        <taxon>Unionoidea</taxon>
        <taxon>Unionidae</taxon>
        <taxon>Ambleminae</taxon>
        <taxon>Lampsilini</taxon>
        <taxon>Potamilus</taxon>
    </lineage>
</organism>
<evidence type="ECO:0000256" key="1">
    <source>
        <dbReference type="SAM" id="SignalP"/>
    </source>
</evidence>
<sequence>MIANGFLSFFFCMFEVIFIRLANPKEAPNIYVLRNGVANISFEIDKKAVDGYYVDGFNPKEKKIFQCLGSNPENVSEALKTKI</sequence>
<gene>
    <name evidence="2" type="ORF">CHS0354_039004</name>
</gene>
<keyword evidence="1" id="KW-0732">Signal</keyword>
<proteinExistence type="predicted"/>
<reference evidence="2" key="3">
    <citation type="submission" date="2023-05" db="EMBL/GenBank/DDBJ databases">
        <authorList>
            <person name="Smith C.H."/>
        </authorList>
    </citation>
    <scope>NUCLEOTIDE SEQUENCE</scope>
    <source>
        <strain evidence="2">CHS0354</strain>
        <tissue evidence="2">Mantle</tissue>
    </source>
</reference>
<feature type="chain" id="PRO_5042250903" evidence="1">
    <location>
        <begin position="25"/>
        <end position="83"/>
    </location>
</feature>
<protein>
    <submittedName>
        <fullName evidence="2">Uncharacterized protein</fullName>
    </submittedName>
</protein>
<dbReference type="EMBL" id="JAEAOA010002271">
    <property type="protein sequence ID" value="KAK3610954.1"/>
    <property type="molecule type" value="Genomic_DNA"/>
</dbReference>
<evidence type="ECO:0000313" key="2">
    <source>
        <dbReference type="EMBL" id="KAK3610954.1"/>
    </source>
</evidence>
<comment type="caution">
    <text evidence="2">The sequence shown here is derived from an EMBL/GenBank/DDBJ whole genome shotgun (WGS) entry which is preliminary data.</text>
</comment>
<reference evidence="2" key="2">
    <citation type="journal article" date="2021" name="Genome Biol. Evol.">
        <title>Developing a high-quality reference genome for a parasitic bivalve with doubly uniparental inheritance (Bivalvia: Unionida).</title>
        <authorList>
            <person name="Smith C.H."/>
        </authorList>
    </citation>
    <scope>NUCLEOTIDE SEQUENCE</scope>
    <source>
        <strain evidence="2">CHS0354</strain>
        <tissue evidence="2">Mantle</tissue>
    </source>
</reference>
<dbReference type="AlphaFoldDB" id="A0AAE0TJ76"/>
<feature type="signal peptide" evidence="1">
    <location>
        <begin position="1"/>
        <end position="24"/>
    </location>
</feature>
<accession>A0AAE0TJ76</accession>
<reference evidence="2" key="1">
    <citation type="journal article" date="2021" name="Genome Biol. Evol.">
        <title>A High-Quality Reference Genome for a Parasitic Bivalve with Doubly Uniparental Inheritance (Bivalvia: Unionida).</title>
        <authorList>
            <person name="Smith C.H."/>
        </authorList>
    </citation>
    <scope>NUCLEOTIDE SEQUENCE</scope>
    <source>
        <strain evidence="2">CHS0354</strain>
    </source>
</reference>
<evidence type="ECO:0000313" key="3">
    <source>
        <dbReference type="Proteomes" id="UP001195483"/>
    </source>
</evidence>
<keyword evidence="3" id="KW-1185">Reference proteome</keyword>
<dbReference type="Proteomes" id="UP001195483">
    <property type="component" value="Unassembled WGS sequence"/>
</dbReference>